<feature type="region of interest" description="Disordered" evidence="8">
    <location>
        <begin position="92"/>
        <end position="111"/>
    </location>
</feature>
<feature type="domain" description="Amine oxidase" evidence="9">
    <location>
        <begin position="9"/>
        <end position="50"/>
    </location>
</feature>
<proteinExistence type="inferred from homology"/>
<evidence type="ECO:0000313" key="10">
    <source>
        <dbReference type="EMBL" id="KAH9317769.1"/>
    </source>
</evidence>
<keyword evidence="7" id="KW-0560">Oxidoreductase</keyword>
<dbReference type="PANTHER" id="PTHR10742">
    <property type="entry name" value="FLAVIN MONOAMINE OXIDASE"/>
    <property type="match status" value="1"/>
</dbReference>
<evidence type="ECO:0000256" key="2">
    <source>
        <dbReference type="ARBA" id="ARBA00004496"/>
    </source>
</evidence>
<dbReference type="GO" id="GO:0005737">
    <property type="term" value="C:cytoplasm"/>
    <property type="evidence" value="ECO:0007669"/>
    <property type="project" value="UniProtKB-SubCell"/>
</dbReference>
<organism evidence="10 11">
    <name type="scientific">Taxus chinensis</name>
    <name type="common">Chinese yew</name>
    <name type="synonym">Taxus wallichiana var. chinensis</name>
    <dbReference type="NCBI Taxonomy" id="29808"/>
    <lineage>
        <taxon>Eukaryota</taxon>
        <taxon>Viridiplantae</taxon>
        <taxon>Streptophyta</taxon>
        <taxon>Embryophyta</taxon>
        <taxon>Tracheophyta</taxon>
        <taxon>Spermatophyta</taxon>
        <taxon>Pinopsida</taxon>
        <taxon>Pinidae</taxon>
        <taxon>Conifers II</taxon>
        <taxon>Cupressales</taxon>
        <taxon>Taxaceae</taxon>
        <taxon>Taxus</taxon>
    </lineage>
</organism>
<gene>
    <name evidence="10" type="ORF">KI387_019538</name>
</gene>
<reference evidence="10 11" key="1">
    <citation type="journal article" date="2021" name="Nat. Plants">
        <title>The Taxus genome provides insights into paclitaxel biosynthesis.</title>
        <authorList>
            <person name="Xiong X."/>
            <person name="Gou J."/>
            <person name="Liao Q."/>
            <person name="Li Y."/>
            <person name="Zhou Q."/>
            <person name="Bi G."/>
            <person name="Li C."/>
            <person name="Du R."/>
            <person name="Wang X."/>
            <person name="Sun T."/>
            <person name="Guo L."/>
            <person name="Liang H."/>
            <person name="Lu P."/>
            <person name="Wu Y."/>
            <person name="Zhang Z."/>
            <person name="Ro D.K."/>
            <person name="Shang Y."/>
            <person name="Huang S."/>
            <person name="Yan J."/>
        </authorList>
    </citation>
    <scope>NUCLEOTIDE SEQUENCE [LARGE SCALE GENOMIC DNA]</scope>
    <source>
        <strain evidence="10">Ta-2019</strain>
    </source>
</reference>
<keyword evidence="4" id="KW-0963">Cytoplasm</keyword>
<evidence type="ECO:0000256" key="4">
    <source>
        <dbReference type="ARBA" id="ARBA00022490"/>
    </source>
</evidence>
<dbReference type="InterPro" id="IPR050281">
    <property type="entry name" value="Flavin_monoamine_oxidase"/>
</dbReference>
<comment type="caution">
    <text evidence="10">The sequence shown here is derived from an EMBL/GenBank/DDBJ whole genome shotgun (WGS) entry which is preliminary data.</text>
</comment>
<evidence type="ECO:0000313" key="11">
    <source>
        <dbReference type="Proteomes" id="UP000824469"/>
    </source>
</evidence>
<evidence type="ECO:0000256" key="1">
    <source>
        <dbReference type="ARBA" id="ARBA00001974"/>
    </source>
</evidence>
<evidence type="ECO:0000259" key="9">
    <source>
        <dbReference type="Pfam" id="PF01593"/>
    </source>
</evidence>
<dbReference type="Gene3D" id="3.50.50.60">
    <property type="entry name" value="FAD/NAD(P)-binding domain"/>
    <property type="match status" value="1"/>
</dbReference>
<evidence type="ECO:0000256" key="3">
    <source>
        <dbReference type="ARBA" id="ARBA00005995"/>
    </source>
</evidence>
<accession>A0AA38G6K1</accession>
<comment type="cofactor">
    <cofactor evidence="1">
        <name>FAD</name>
        <dbReference type="ChEBI" id="CHEBI:57692"/>
    </cofactor>
</comment>
<keyword evidence="6" id="KW-0274">FAD</keyword>
<protein>
    <recommendedName>
        <fullName evidence="9">Amine oxidase domain-containing protein</fullName>
    </recommendedName>
</protein>
<dbReference type="AlphaFoldDB" id="A0AA38G6K1"/>
<evidence type="ECO:0000256" key="6">
    <source>
        <dbReference type="ARBA" id="ARBA00022827"/>
    </source>
</evidence>
<evidence type="ECO:0000256" key="8">
    <source>
        <dbReference type="SAM" id="MobiDB-lite"/>
    </source>
</evidence>
<dbReference type="InterPro" id="IPR036188">
    <property type="entry name" value="FAD/NAD-bd_sf"/>
</dbReference>
<keyword evidence="5" id="KW-0285">Flavoprotein</keyword>
<dbReference type="Pfam" id="PF01593">
    <property type="entry name" value="Amino_oxidase"/>
    <property type="match status" value="1"/>
</dbReference>
<keyword evidence="11" id="KW-1185">Reference proteome</keyword>
<dbReference type="PANTHER" id="PTHR10742:SF405">
    <property type="entry name" value="PEROXISOMAL N(1)-ACETYL-SPERMINE_SPERMIDINE OXIDASE"/>
    <property type="match status" value="1"/>
</dbReference>
<comment type="subcellular location">
    <subcellularLocation>
        <location evidence="2">Cytoplasm</location>
    </subcellularLocation>
</comment>
<dbReference type="GO" id="GO:0046592">
    <property type="term" value="F:polyamine oxidase activity"/>
    <property type="evidence" value="ECO:0007669"/>
    <property type="project" value="TreeGrafter"/>
</dbReference>
<comment type="similarity">
    <text evidence="3">Belongs to the flavin monoamine oxidase family.</text>
</comment>
<dbReference type="EMBL" id="JAHRHJ020000004">
    <property type="protein sequence ID" value="KAH9317769.1"/>
    <property type="molecule type" value="Genomic_DNA"/>
</dbReference>
<dbReference type="Proteomes" id="UP000824469">
    <property type="component" value="Unassembled WGS sequence"/>
</dbReference>
<sequence>MSEETMPVCIHFEDGSVMDADHVIITVSLAVLKVSTRKTNPALFNPPLPSCKRTSNVLLAWFADEEALELECLSDEEIIKCVSDTLTSFRVRDDDDDRKENRDSNGVKESVTEFEAKEKINGIN</sequence>
<dbReference type="InterPro" id="IPR002937">
    <property type="entry name" value="Amino_oxidase"/>
</dbReference>
<evidence type="ECO:0000256" key="5">
    <source>
        <dbReference type="ARBA" id="ARBA00022630"/>
    </source>
</evidence>
<evidence type="ECO:0000256" key="7">
    <source>
        <dbReference type="ARBA" id="ARBA00023002"/>
    </source>
</evidence>
<name>A0AA38G6K1_TAXCH</name>